<protein>
    <submittedName>
        <fullName evidence="1">Uncharacterized protein</fullName>
    </submittedName>
</protein>
<name>A0A1M7KAJ2_9RHOB</name>
<dbReference type="InterPro" id="IPR027417">
    <property type="entry name" value="P-loop_NTPase"/>
</dbReference>
<sequence length="312" mass="34809">MERAVALNQGHFFVLIGPPKTGTTSLQLAFEEFAGAGLVYGGAYQPRSRNAGSLAESMHEWILSQHISTVETDVTLKGHLQRALQDGSIILVSEEFFTVTSDGVCWIEKIGSLGKLLSGLSVTVLVTLRDPQSALPSLYQEVFHSLPFHEQWSYRAFCRGNAARCYDYDFLEHKLIAAGLTDIRYLDFDVLKKNALTTRHLFEEKDRFAAAAIQIGSHNPGSKSNASGSIRDVRPIRVENLFLNTFLGRFWTPGKAQRPSLVSGFLSKMSKIELRSGGYKKLQCPKARLRVLHQSYWGKLRLISTSNAVEEE</sequence>
<evidence type="ECO:0000313" key="1">
    <source>
        <dbReference type="EMBL" id="SHM61993.1"/>
    </source>
</evidence>
<evidence type="ECO:0000313" key="2">
    <source>
        <dbReference type="Proteomes" id="UP000322545"/>
    </source>
</evidence>
<dbReference type="AlphaFoldDB" id="A0A1M7KAJ2"/>
<organism evidence="1 2">
    <name type="scientific">Roseovarius litoreus</name>
    <dbReference type="NCBI Taxonomy" id="1155722"/>
    <lineage>
        <taxon>Bacteria</taxon>
        <taxon>Pseudomonadati</taxon>
        <taxon>Pseudomonadota</taxon>
        <taxon>Alphaproteobacteria</taxon>
        <taxon>Rhodobacterales</taxon>
        <taxon>Roseobacteraceae</taxon>
        <taxon>Roseovarius</taxon>
    </lineage>
</organism>
<keyword evidence="2" id="KW-1185">Reference proteome</keyword>
<dbReference type="EMBL" id="FRCB01000010">
    <property type="protein sequence ID" value="SHM61993.1"/>
    <property type="molecule type" value="Genomic_DNA"/>
</dbReference>
<proteinExistence type="predicted"/>
<dbReference type="RefSeq" id="WP_149780602.1">
    <property type="nucleotide sequence ID" value="NZ_FRCB01000010.1"/>
</dbReference>
<accession>A0A1M7KAJ2</accession>
<reference evidence="1 2" key="1">
    <citation type="submission" date="2016-11" db="EMBL/GenBank/DDBJ databases">
        <authorList>
            <person name="Varghese N."/>
            <person name="Submissions S."/>
        </authorList>
    </citation>
    <scope>NUCLEOTIDE SEQUENCE [LARGE SCALE GENOMIC DNA]</scope>
    <source>
        <strain evidence="1 2">DSM 28249</strain>
    </source>
</reference>
<dbReference type="Proteomes" id="UP000322545">
    <property type="component" value="Unassembled WGS sequence"/>
</dbReference>
<dbReference type="SUPFAM" id="SSF52540">
    <property type="entry name" value="P-loop containing nucleoside triphosphate hydrolases"/>
    <property type="match status" value="1"/>
</dbReference>
<gene>
    <name evidence="1" type="ORF">SAMN05443432_11039</name>
</gene>